<reference evidence="12 13" key="1">
    <citation type="submission" date="2024-02" db="EMBL/GenBank/DDBJ databases">
        <title>High-quality chromosome-scale genome assembly of Pensacola bahiagrass (Paspalum notatum Flugge var. saurae).</title>
        <authorList>
            <person name="Vega J.M."/>
            <person name="Podio M."/>
            <person name="Orjuela J."/>
            <person name="Siena L.A."/>
            <person name="Pessino S.C."/>
            <person name="Combes M.C."/>
            <person name="Mariac C."/>
            <person name="Albertini E."/>
            <person name="Pupilli F."/>
            <person name="Ortiz J.P.A."/>
            <person name="Leblanc O."/>
        </authorList>
    </citation>
    <scope>NUCLEOTIDE SEQUENCE [LARGE SCALE GENOMIC DNA]</scope>
    <source>
        <strain evidence="12">R1</strain>
        <tissue evidence="12">Leaf</tissue>
    </source>
</reference>
<dbReference type="GO" id="GO:0020037">
    <property type="term" value="F:heme binding"/>
    <property type="evidence" value="ECO:0007669"/>
    <property type="project" value="InterPro"/>
</dbReference>
<evidence type="ECO:0000256" key="10">
    <source>
        <dbReference type="ARBA" id="ARBA00023136"/>
    </source>
</evidence>
<dbReference type="GO" id="GO:0010268">
    <property type="term" value="P:brassinosteroid homeostasis"/>
    <property type="evidence" value="ECO:0007669"/>
    <property type="project" value="UniProtKB-ARBA"/>
</dbReference>
<evidence type="ECO:0000313" key="13">
    <source>
        <dbReference type="Proteomes" id="UP001341281"/>
    </source>
</evidence>
<keyword evidence="6 11" id="KW-1133">Transmembrane helix</keyword>
<sequence length="837" mass="95085">MPELSTDIIGKRMQAMKEGESTKDDLLGLLLESNMRHTDENDQSSKGMTIEDVIEECKVFYFAGMETTSVLLTWTMVVLSMHPEWQHRAREEVLGLFGKTKPEYEGLSRLKTISMILYEVLRLYPPAISFVRKTYKEMEVGGITYPAGVILELPVLFIHHDPDIWGADAHEFRPDRFSEGISRASNDAGAFFPFGWGPRICIGQNFALLEAKMALCMILQRFEFELAPSYTHAPHTVITLHPMHGAQRPINKVTPLSLYKNLTPMHISASLVKKVQMHYILSVMAFGVLFAAVASVPRILLYGVVPGLVLVLLWQGGRLLDKLWWQPRRLERALRAQGLRGTPYRFLMGDLREFGHLSREAWARPALPPGCHDIVPRVTPFLSKNVREHGKTCFSWFGPIPSVTIADPALVKDVLSNKFGHFEKPQFPALTKLVSDGLTSHEGEKWAKHRRILNPAFHLEKLKLMLPAFSACCQELVSRWVQSLGPDGSCELDVWPELQALTGDVISRTAFGSSYLEGRRIFELQSEQAERFVGAIQKIAIPGYTCLPTKNNRRMRQINREVNSILRGLIGRRIQAMKQGQSTRNDLLGLLLESNARHADDKNQSNPSLPGMTIEDVIEECKLFYFAGMETTSVLMTWGVLRWLKKTMFRTEKHWPWTMVLLSMHREWQDRAREEVVGLFGQDRPEYEGLSRLKTVNMILYEALRLYPPAIVFSRKTYKEMKIGDVMYPAGAIIEIPVLFIHHDPDTWGDDAHEFKPERFAEGISNASKDPAGAFLPFGWGPRVCIGQNFALLEAKMALCMILQRFEFELAPSYSHAPHTVMTLHPMHGAQIKLKVI</sequence>
<dbReference type="GO" id="GO:0016705">
    <property type="term" value="F:oxidoreductase activity, acting on paired donors, with incorporation or reduction of molecular oxygen"/>
    <property type="evidence" value="ECO:0007669"/>
    <property type="project" value="InterPro"/>
</dbReference>
<keyword evidence="10 11" id="KW-0472">Membrane</keyword>
<comment type="similarity">
    <text evidence="2">Belongs to the cytochrome P450 family.</text>
</comment>
<keyword evidence="13" id="KW-1185">Reference proteome</keyword>
<dbReference type="InterPro" id="IPR050665">
    <property type="entry name" value="Cytochrome_P450_Monooxygen"/>
</dbReference>
<evidence type="ECO:0000256" key="1">
    <source>
        <dbReference type="ARBA" id="ARBA00004167"/>
    </source>
</evidence>
<dbReference type="SUPFAM" id="SSF48264">
    <property type="entry name" value="Cytochrome P450"/>
    <property type="match status" value="2"/>
</dbReference>
<feature type="transmembrane region" description="Helical" evidence="11">
    <location>
        <begin position="275"/>
        <end position="293"/>
    </location>
</feature>
<dbReference type="Pfam" id="PF00067">
    <property type="entry name" value="p450"/>
    <property type="match status" value="3"/>
</dbReference>
<dbReference type="PANTHER" id="PTHR24282:SF268">
    <property type="entry name" value="CYTOCHROME P450 MONOOXYGENASE"/>
    <property type="match status" value="1"/>
</dbReference>
<evidence type="ECO:0000256" key="6">
    <source>
        <dbReference type="ARBA" id="ARBA00022989"/>
    </source>
</evidence>
<dbReference type="AlphaFoldDB" id="A0AAQ3WQ85"/>
<dbReference type="InterPro" id="IPR036396">
    <property type="entry name" value="Cyt_P450_sf"/>
</dbReference>
<evidence type="ECO:0000256" key="4">
    <source>
        <dbReference type="ARBA" id="ARBA00022692"/>
    </source>
</evidence>
<evidence type="ECO:0000313" key="12">
    <source>
        <dbReference type="EMBL" id="WVZ69595.1"/>
    </source>
</evidence>
<keyword evidence="8" id="KW-0408">Iron</keyword>
<organism evidence="12 13">
    <name type="scientific">Paspalum notatum var. saurae</name>
    <dbReference type="NCBI Taxonomy" id="547442"/>
    <lineage>
        <taxon>Eukaryota</taxon>
        <taxon>Viridiplantae</taxon>
        <taxon>Streptophyta</taxon>
        <taxon>Embryophyta</taxon>
        <taxon>Tracheophyta</taxon>
        <taxon>Spermatophyta</taxon>
        <taxon>Magnoliopsida</taxon>
        <taxon>Liliopsida</taxon>
        <taxon>Poales</taxon>
        <taxon>Poaceae</taxon>
        <taxon>PACMAD clade</taxon>
        <taxon>Panicoideae</taxon>
        <taxon>Andropogonodae</taxon>
        <taxon>Paspaleae</taxon>
        <taxon>Paspalinae</taxon>
        <taxon>Paspalum</taxon>
    </lineage>
</organism>
<proteinExistence type="inferred from homology"/>
<keyword evidence="9" id="KW-0503">Monooxygenase</keyword>
<dbReference type="Gene3D" id="1.10.630.10">
    <property type="entry name" value="Cytochrome P450"/>
    <property type="match status" value="2"/>
</dbReference>
<dbReference type="EMBL" id="CP144748">
    <property type="protein sequence ID" value="WVZ69595.1"/>
    <property type="molecule type" value="Genomic_DNA"/>
</dbReference>
<keyword evidence="3" id="KW-0349">Heme</keyword>
<dbReference type="PROSITE" id="PS00086">
    <property type="entry name" value="CYTOCHROME_P450"/>
    <property type="match status" value="2"/>
</dbReference>
<comment type="subcellular location">
    <subcellularLocation>
        <location evidence="1">Membrane</location>
        <topology evidence="1">Single-pass membrane protein</topology>
    </subcellularLocation>
</comment>
<keyword evidence="4 11" id="KW-0812">Transmembrane</keyword>
<evidence type="ECO:0008006" key="14">
    <source>
        <dbReference type="Google" id="ProtNLM"/>
    </source>
</evidence>
<dbReference type="GO" id="GO:0016131">
    <property type="term" value="P:brassinosteroid metabolic process"/>
    <property type="evidence" value="ECO:0007669"/>
    <property type="project" value="UniProtKB-ARBA"/>
</dbReference>
<protein>
    <recommendedName>
        <fullName evidence="14">Cytochrome P450</fullName>
    </recommendedName>
</protein>
<name>A0AAQ3WQ85_PASNO</name>
<evidence type="ECO:0000256" key="11">
    <source>
        <dbReference type="SAM" id="Phobius"/>
    </source>
</evidence>
<dbReference type="InterPro" id="IPR017972">
    <property type="entry name" value="Cyt_P450_CS"/>
</dbReference>
<evidence type="ECO:0000256" key="9">
    <source>
        <dbReference type="ARBA" id="ARBA00023033"/>
    </source>
</evidence>
<evidence type="ECO:0000256" key="5">
    <source>
        <dbReference type="ARBA" id="ARBA00022723"/>
    </source>
</evidence>
<gene>
    <name evidence="12" type="ORF">U9M48_018361</name>
</gene>
<dbReference type="GO" id="GO:0016020">
    <property type="term" value="C:membrane"/>
    <property type="evidence" value="ECO:0007669"/>
    <property type="project" value="UniProtKB-SubCell"/>
</dbReference>
<dbReference type="InterPro" id="IPR002401">
    <property type="entry name" value="Cyt_P450_E_grp-I"/>
</dbReference>
<dbReference type="PANTHER" id="PTHR24282">
    <property type="entry name" value="CYTOCHROME P450 FAMILY MEMBER"/>
    <property type="match status" value="1"/>
</dbReference>
<keyword evidence="7" id="KW-0560">Oxidoreductase</keyword>
<dbReference type="GO" id="GO:0004497">
    <property type="term" value="F:monooxygenase activity"/>
    <property type="evidence" value="ECO:0007669"/>
    <property type="project" value="UniProtKB-KW"/>
</dbReference>
<dbReference type="GO" id="GO:0005506">
    <property type="term" value="F:iron ion binding"/>
    <property type="evidence" value="ECO:0007669"/>
    <property type="project" value="InterPro"/>
</dbReference>
<dbReference type="PRINTS" id="PR00463">
    <property type="entry name" value="EP450I"/>
</dbReference>
<feature type="transmembrane region" description="Helical" evidence="11">
    <location>
        <begin position="299"/>
        <end position="320"/>
    </location>
</feature>
<dbReference type="FunFam" id="1.10.630.10:FF:000029">
    <property type="entry name" value="Cytochrome P450 734A1"/>
    <property type="match status" value="1"/>
</dbReference>
<evidence type="ECO:0000256" key="7">
    <source>
        <dbReference type="ARBA" id="ARBA00023002"/>
    </source>
</evidence>
<evidence type="ECO:0000256" key="2">
    <source>
        <dbReference type="ARBA" id="ARBA00010617"/>
    </source>
</evidence>
<evidence type="ECO:0000256" key="3">
    <source>
        <dbReference type="ARBA" id="ARBA00022617"/>
    </source>
</evidence>
<dbReference type="PRINTS" id="PR00385">
    <property type="entry name" value="P450"/>
</dbReference>
<dbReference type="InterPro" id="IPR001128">
    <property type="entry name" value="Cyt_P450"/>
</dbReference>
<accession>A0AAQ3WQ85</accession>
<evidence type="ECO:0000256" key="8">
    <source>
        <dbReference type="ARBA" id="ARBA00023004"/>
    </source>
</evidence>
<dbReference type="Proteomes" id="UP001341281">
    <property type="component" value="Chromosome 04"/>
</dbReference>
<keyword evidence="5" id="KW-0479">Metal-binding</keyword>